<accession>A0A4R1NFS4</accession>
<evidence type="ECO:0000256" key="2">
    <source>
        <dbReference type="ARBA" id="ARBA00010509"/>
    </source>
</evidence>
<feature type="domain" description="CopC" evidence="9">
    <location>
        <begin position="28"/>
        <end position="124"/>
    </location>
</feature>
<gene>
    <name evidence="10" type="ORF">EZJ58_4049</name>
</gene>
<evidence type="ECO:0000256" key="3">
    <source>
        <dbReference type="ARBA" id="ARBA00022723"/>
    </source>
</evidence>
<dbReference type="NCBIfam" id="NF033814">
    <property type="entry name" value="copper_CopC"/>
    <property type="match status" value="1"/>
</dbReference>
<dbReference type="InterPro" id="IPR014756">
    <property type="entry name" value="Ig_E-set"/>
</dbReference>
<dbReference type="InterPro" id="IPR047685">
    <property type="entry name" value="CopC-like"/>
</dbReference>
<keyword evidence="11" id="KW-1185">Reference proteome</keyword>
<keyword evidence="3 7" id="KW-0479">Metal-binding</keyword>
<dbReference type="PANTHER" id="PTHR34820:SF4">
    <property type="entry name" value="INNER MEMBRANE PROTEIN YEBZ"/>
    <property type="match status" value="1"/>
</dbReference>
<keyword evidence="4 7" id="KW-0732">Signal</keyword>
<feature type="signal peptide" evidence="8">
    <location>
        <begin position="1"/>
        <end position="27"/>
    </location>
</feature>
<name>A0A4R1NFS4_9GAMM</name>
<reference evidence="10 11" key="1">
    <citation type="submission" date="2019-02" db="EMBL/GenBank/DDBJ databases">
        <title>Investigation of anaerobic lignin degradation for improved lignocellulosic biofuels.</title>
        <authorList>
            <person name="Deangelis K."/>
        </authorList>
    </citation>
    <scope>NUCLEOTIDE SEQUENCE [LARGE SCALE GENOMIC DNA]</scope>
    <source>
        <strain evidence="10 11">159R</strain>
    </source>
</reference>
<comment type="function">
    <text evidence="7">Involved in copper resistance.</text>
</comment>
<dbReference type="RefSeq" id="WP_132924726.1">
    <property type="nucleotide sequence ID" value="NZ_SJOI01000001.1"/>
</dbReference>
<dbReference type="InterPro" id="IPR007348">
    <property type="entry name" value="CopC_dom"/>
</dbReference>
<dbReference type="Pfam" id="PF04234">
    <property type="entry name" value="CopC"/>
    <property type="match status" value="1"/>
</dbReference>
<evidence type="ECO:0000256" key="8">
    <source>
        <dbReference type="SAM" id="SignalP"/>
    </source>
</evidence>
<protein>
    <recommendedName>
        <fullName evidence="7">Copper resistance protein C</fullName>
    </recommendedName>
</protein>
<keyword evidence="5 7" id="KW-0574">Periplasm</keyword>
<evidence type="ECO:0000256" key="5">
    <source>
        <dbReference type="ARBA" id="ARBA00022764"/>
    </source>
</evidence>
<dbReference type="GO" id="GO:0005886">
    <property type="term" value="C:plasma membrane"/>
    <property type="evidence" value="ECO:0007669"/>
    <property type="project" value="TreeGrafter"/>
</dbReference>
<dbReference type="PANTHER" id="PTHR34820">
    <property type="entry name" value="INNER MEMBRANE PROTEIN YEBZ"/>
    <property type="match status" value="1"/>
</dbReference>
<evidence type="ECO:0000313" key="10">
    <source>
        <dbReference type="EMBL" id="TCL05827.1"/>
    </source>
</evidence>
<evidence type="ECO:0000256" key="7">
    <source>
        <dbReference type="RuleBase" id="RU369037"/>
    </source>
</evidence>
<dbReference type="InterPro" id="IPR032694">
    <property type="entry name" value="CopC/D"/>
</dbReference>
<dbReference type="GO" id="GO:0006825">
    <property type="term" value="P:copper ion transport"/>
    <property type="evidence" value="ECO:0007669"/>
    <property type="project" value="InterPro"/>
</dbReference>
<comment type="similarity">
    <text evidence="2 7">Belongs to the CopC family.</text>
</comment>
<dbReference type="Proteomes" id="UP000294555">
    <property type="component" value="Unassembled WGS sequence"/>
</dbReference>
<dbReference type="GO" id="GO:0005507">
    <property type="term" value="F:copper ion binding"/>
    <property type="evidence" value="ECO:0007669"/>
    <property type="project" value="UniProtKB-UniRule"/>
</dbReference>
<organism evidence="10 11">
    <name type="scientific">Sodalis ligni</name>
    <dbReference type="NCBI Taxonomy" id="2697027"/>
    <lineage>
        <taxon>Bacteria</taxon>
        <taxon>Pseudomonadati</taxon>
        <taxon>Pseudomonadota</taxon>
        <taxon>Gammaproteobacteria</taxon>
        <taxon>Enterobacterales</taxon>
        <taxon>Bruguierivoracaceae</taxon>
        <taxon>Sodalis</taxon>
    </lineage>
</organism>
<dbReference type="OrthoDB" id="9796814at2"/>
<dbReference type="InterPro" id="IPR014755">
    <property type="entry name" value="Cu-Rt/internalin_Ig-like"/>
</dbReference>
<evidence type="ECO:0000256" key="4">
    <source>
        <dbReference type="ARBA" id="ARBA00022729"/>
    </source>
</evidence>
<evidence type="ECO:0000259" key="9">
    <source>
        <dbReference type="Pfam" id="PF04234"/>
    </source>
</evidence>
<dbReference type="AlphaFoldDB" id="A0A4R1NFS4"/>
<sequence>MNSNMSKRFIATALLMAGLAINQQAQAHAHLESASPANQSMVETSPKQLILSFSEGVEPAFSGVELKDGGSKTIATGEATVDPADKKKMIIPLSTPLAQGKYEVDWHAVAEDGHKTKGSYEFNVK</sequence>
<dbReference type="GO" id="GO:0046688">
    <property type="term" value="P:response to copper ion"/>
    <property type="evidence" value="ECO:0007669"/>
    <property type="project" value="UniProtKB-UniRule"/>
</dbReference>
<comment type="subcellular location">
    <subcellularLocation>
        <location evidence="1 7">Periplasm</location>
    </subcellularLocation>
</comment>
<evidence type="ECO:0000256" key="6">
    <source>
        <dbReference type="ARBA" id="ARBA00023008"/>
    </source>
</evidence>
<dbReference type="SUPFAM" id="SSF81296">
    <property type="entry name" value="E set domains"/>
    <property type="match status" value="1"/>
</dbReference>
<dbReference type="Gene3D" id="2.60.40.1220">
    <property type="match status" value="1"/>
</dbReference>
<feature type="chain" id="PRO_5020577598" description="Copper resistance protein C" evidence="8">
    <location>
        <begin position="28"/>
        <end position="125"/>
    </location>
</feature>
<proteinExistence type="inferred from homology"/>
<evidence type="ECO:0000256" key="1">
    <source>
        <dbReference type="ARBA" id="ARBA00004418"/>
    </source>
</evidence>
<comment type="caution">
    <text evidence="10">The sequence shown here is derived from an EMBL/GenBank/DDBJ whole genome shotgun (WGS) entry which is preliminary data.</text>
</comment>
<keyword evidence="6 7" id="KW-0186">Copper</keyword>
<dbReference type="EMBL" id="SJOI01000001">
    <property type="protein sequence ID" value="TCL05827.1"/>
    <property type="molecule type" value="Genomic_DNA"/>
</dbReference>
<dbReference type="GO" id="GO:0042597">
    <property type="term" value="C:periplasmic space"/>
    <property type="evidence" value="ECO:0007669"/>
    <property type="project" value="UniProtKB-SubCell"/>
</dbReference>
<evidence type="ECO:0000313" key="11">
    <source>
        <dbReference type="Proteomes" id="UP000294555"/>
    </source>
</evidence>